<organism evidence="1 2">
    <name type="scientific">Chaenocephalus aceratus</name>
    <name type="common">Blackfin icefish</name>
    <name type="synonym">Chaenichthys aceratus</name>
    <dbReference type="NCBI Taxonomy" id="36190"/>
    <lineage>
        <taxon>Eukaryota</taxon>
        <taxon>Metazoa</taxon>
        <taxon>Chordata</taxon>
        <taxon>Craniata</taxon>
        <taxon>Vertebrata</taxon>
        <taxon>Euteleostomi</taxon>
        <taxon>Actinopterygii</taxon>
        <taxon>Neopterygii</taxon>
        <taxon>Teleostei</taxon>
        <taxon>Neoteleostei</taxon>
        <taxon>Acanthomorphata</taxon>
        <taxon>Eupercaria</taxon>
        <taxon>Perciformes</taxon>
        <taxon>Notothenioidei</taxon>
        <taxon>Channichthyidae</taxon>
        <taxon>Chaenocephalus</taxon>
    </lineage>
</organism>
<accession>A0ACB9X7H6</accession>
<reference evidence="1" key="1">
    <citation type="submission" date="2022-05" db="EMBL/GenBank/DDBJ databases">
        <title>Chromosome-level genome of Chaenocephalus aceratus.</title>
        <authorList>
            <person name="Park H."/>
        </authorList>
    </citation>
    <scope>NUCLEOTIDE SEQUENCE</scope>
    <source>
        <strain evidence="1">KU_202001</strain>
    </source>
</reference>
<sequence>MYRRGIVKAVWGTRILVSTRMRTGQCLLDTDGDLYAPAPSVHVLMWRAEHRTLKISLLMCFFWRPHHNIQIKIGFFTAVFVRRLIIVVIMCQSKQGSGILCQGCTFIVGDGPTVSCWINSSDAY</sequence>
<evidence type="ECO:0000313" key="1">
    <source>
        <dbReference type="EMBL" id="KAI4821899.1"/>
    </source>
</evidence>
<comment type="caution">
    <text evidence="1">The sequence shown here is derived from an EMBL/GenBank/DDBJ whole genome shotgun (WGS) entry which is preliminary data.</text>
</comment>
<evidence type="ECO:0000313" key="2">
    <source>
        <dbReference type="Proteomes" id="UP001057452"/>
    </source>
</evidence>
<dbReference type="Proteomes" id="UP001057452">
    <property type="component" value="Chromosome 8"/>
</dbReference>
<proteinExistence type="predicted"/>
<protein>
    <submittedName>
        <fullName evidence="1">Uncharacterized protein</fullName>
    </submittedName>
</protein>
<name>A0ACB9X7H6_CHAAC</name>
<gene>
    <name evidence="1" type="ORF">KUCAC02_007473</name>
</gene>
<keyword evidence="2" id="KW-1185">Reference proteome</keyword>
<dbReference type="EMBL" id="CM043792">
    <property type="protein sequence ID" value="KAI4821899.1"/>
    <property type="molecule type" value="Genomic_DNA"/>
</dbReference>